<accession>A0A3B0X927</accession>
<evidence type="ECO:0000256" key="1">
    <source>
        <dbReference type="SAM" id="Phobius"/>
    </source>
</evidence>
<protein>
    <recommendedName>
        <fullName evidence="2">Ice-binding protein C-terminal domain-containing protein</fullName>
    </recommendedName>
</protein>
<dbReference type="Pfam" id="PF07589">
    <property type="entry name" value="PEP-CTERM"/>
    <property type="match status" value="1"/>
</dbReference>
<gene>
    <name evidence="3" type="ORF">MNBD_GAMMA10-2510</name>
</gene>
<dbReference type="EMBL" id="UOFJ01000017">
    <property type="protein sequence ID" value="VAW60903.1"/>
    <property type="molecule type" value="Genomic_DNA"/>
</dbReference>
<keyword evidence="1" id="KW-0472">Membrane</keyword>
<keyword evidence="1" id="KW-0812">Transmembrane</keyword>
<evidence type="ECO:0000259" key="2">
    <source>
        <dbReference type="Pfam" id="PF07589"/>
    </source>
</evidence>
<evidence type="ECO:0000313" key="3">
    <source>
        <dbReference type="EMBL" id="VAW60903.1"/>
    </source>
</evidence>
<proteinExistence type="predicted"/>
<name>A0A3B0X927_9ZZZZ</name>
<feature type="domain" description="Ice-binding protein C-terminal" evidence="2">
    <location>
        <begin position="206"/>
        <end position="228"/>
    </location>
</feature>
<keyword evidence="1" id="KW-1133">Transmembrane helix</keyword>
<reference evidence="3" key="1">
    <citation type="submission" date="2018-06" db="EMBL/GenBank/DDBJ databases">
        <authorList>
            <person name="Zhirakovskaya E."/>
        </authorList>
    </citation>
    <scope>NUCLEOTIDE SEQUENCE</scope>
</reference>
<dbReference type="InterPro" id="IPR013424">
    <property type="entry name" value="Ice-binding_C"/>
</dbReference>
<organism evidence="3">
    <name type="scientific">hydrothermal vent metagenome</name>
    <dbReference type="NCBI Taxonomy" id="652676"/>
    <lineage>
        <taxon>unclassified sequences</taxon>
        <taxon>metagenomes</taxon>
        <taxon>ecological metagenomes</taxon>
    </lineage>
</organism>
<sequence>MKTDKITPTRWKMNKTHLSGALCAAIVFASSISNAALVTYTDQAAFMSALPGSANTLGFDNLAANTIITDGDSLEGITFNYNFGSVQMQVSDVFDTTSPQGFLGTDDLDVFQDGDDFGLSFAPVNAVGMFFISADEMFNNDIILSAGGASVGLNTADAGAGFGDGGVPYFLGIIDDVNTFTTADIATIGGGFFLYNVDDITTATVVPLPAALWLFGSGLVGLVAISRKKLGDKP</sequence>
<feature type="transmembrane region" description="Helical" evidence="1">
    <location>
        <begin position="206"/>
        <end position="225"/>
    </location>
</feature>
<dbReference type="AlphaFoldDB" id="A0A3B0X927"/>